<dbReference type="PRINTS" id="PR00032">
    <property type="entry name" value="HTHARAC"/>
</dbReference>
<evidence type="ECO:0000256" key="2">
    <source>
        <dbReference type="ARBA" id="ARBA00023125"/>
    </source>
</evidence>
<dbReference type="PANTHER" id="PTHR43280">
    <property type="entry name" value="ARAC-FAMILY TRANSCRIPTIONAL REGULATOR"/>
    <property type="match status" value="1"/>
</dbReference>
<dbReference type="RefSeq" id="WP_262686940.1">
    <property type="nucleotide sequence ID" value="NZ_JAOQIO010000098.1"/>
</dbReference>
<dbReference type="InterPro" id="IPR020449">
    <property type="entry name" value="Tscrpt_reg_AraC-type_HTH"/>
</dbReference>
<dbReference type="Pfam" id="PF12833">
    <property type="entry name" value="HTH_18"/>
    <property type="match status" value="1"/>
</dbReference>
<keyword evidence="3" id="KW-0804">Transcription</keyword>
<dbReference type="PROSITE" id="PS00041">
    <property type="entry name" value="HTH_ARAC_FAMILY_1"/>
    <property type="match status" value="1"/>
</dbReference>
<feature type="transmembrane region" description="Helical" evidence="4">
    <location>
        <begin position="295"/>
        <end position="315"/>
    </location>
</feature>
<keyword evidence="4" id="KW-0472">Membrane</keyword>
<comment type="caution">
    <text evidence="6">The sequence shown here is derived from an EMBL/GenBank/DDBJ whole genome shotgun (WGS) entry which is preliminary data.</text>
</comment>
<dbReference type="InterPro" id="IPR018060">
    <property type="entry name" value="HTH_AraC"/>
</dbReference>
<dbReference type="PROSITE" id="PS01124">
    <property type="entry name" value="HTH_ARAC_FAMILY_2"/>
    <property type="match status" value="1"/>
</dbReference>
<evidence type="ECO:0000256" key="4">
    <source>
        <dbReference type="SAM" id="Phobius"/>
    </source>
</evidence>
<dbReference type="EMBL" id="JAOQIO010000098">
    <property type="protein sequence ID" value="MCU6796090.1"/>
    <property type="molecule type" value="Genomic_DNA"/>
</dbReference>
<proteinExistence type="predicted"/>
<keyword evidence="2" id="KW-0238">DNA-binding</keyword>
<sequence>MSTLLDIKEKSRSLFNKLLFSFLVIILLFTTFNFVSYAFFRNNLYDEIIRYNTLNLNHTVDNYENHLHLLQTTLLSELFSTSAIALESSRDQPSYSTVVDLNNELRVMMGNEPLFLDNVIVQFQNLKIAVDKNGSHQSADLFDKYYESQLYTKEFWRAEALKPFSFQLYPAAEFSQKKVFDPSPGQQQLLPIMVKKSGSSNTTILAFLDASKALKKFHQSINSNFLILDSSGKVIYNVGDTSLLDNLPDFSKSDSLFIKHEKNLYFYKASPESGLIYVNIVPEQSISQQTTQMNVILISLLVIAIIISVGTSIFFSMKFNNPLKRIVQSVTELNASAPPTFQIREFNIISQRLAQLAQSDRNAKADLSHKDSLLQYYSFINKIKNIQTHSDVPQEEKPDMLEKPFVMTAFQLTYKEDFEGVTEFGKDKASYYVKEFIQMTMLKEYENSLTFQMEQDMILTLIFADPVLDERIQQTLLHIKQVLDLDNQYIFLTIAVSDVYPESANFTAAYEQSLERLQKRKLNEETQIIAPSTTAETPIHHWGFTSLEDQDFMVHLHAGNAAQTITLVHRALDRMQKNEATAHACIDFAQEIVSKVNKTLITLQLDMQPAADSPSPGEQIRSCYTHEQFKEFLSGYLSLSAELIQKKKEGYDPITKFMTEYMESHIGEDLSLDILADKLKVSAAYLSAYFKDKTGINFIDYLNDLRIRKAKEMLLGSDAKIQDIAVSVGYQSVNSFIRMFKRSTGMSPGEFRKSSLTGS</sequence>
<keyword evidence="1" id="KW-0805">Transcription regulation</keyword>
<feature type="domain" description="HTH araC/xylS-type" evidence="5">
    <location>
        <begin position="656"/>
        <end position="754"/>
    </location>
</feature>
<evidence type="ECO:0000313" key="7">
    <source>
        <dbReference type="Proteomes" id="UP001652445"/>
    </source>
</evidence>
<evidence type="ECO:0000313" key="6">
    <source>
        <dbReference type="EMBL" id="MCU6796090.1"/>
    </source>
</evidence>
<dbReference type="SMART" id="SM00342">
    <property type="entry name" value="HTH_ARAC"/>
    <property type="match status" value="1"/>
</dbReference>
<dbReference type="InterPro" id="IPR018062">
    <property type="entry name" value="HTH_AraC-typ_CS"/>
</dbReference>
<evidence type="ECO:0000256" key="1">
    <source>
        <dbReference type="ARBA" id="ARBA00023015"/>
    </source>
</evidence>
<evidence type="ECO:0000259" key="5">
    <source>
        <dbReference type="PROSITE" id="PS01124"/>
    </source>
</evidence>
<name>A0ABT2UN64_9BACL</name>
<keyword evidence="7" id="KW-1185">Reference proteome</keyword>
<accession>A0ABT2UN64</accession>
<dbReference type="PANTHER" id="PTHR43280:SF28">
    <property type="entry name" value="HTH-TYPE TRANSCRIPTIONAL ACTIVATOR RHAS"/>
    <property type="match status" value="1"/>
</dbReference>
<dbReference type="SUPFAM" id="SSF46689">
    <property type="entry name" value="Homeodomain-like"/>
    <property type="match status" value="2"/>
</dbReference>
<feature type="transmembrane region" description="Helical" evidence="4">
    <location>
        <begin position="18"/>
        <end position="40"/>
    </location>
</feature>
<organism evidence="6 7">
    <name type="scientific">Paenibacillus baimaensis</name>
    <dbReference type="NCBI Taxonomy" id="2982185"/>
    <lineage>
        <taxon>Bacteria</taxon>
        <taxon>Bacillati</taxon>
        <taxon>Bacillota</taxon>
        <taxon>Bacilli</taxon>
        <taxon>Bacillales</taxon>
        <taxon>Paenibacillaceae</taxon>
        <taxon>Paenibacillus</taxon>
    </lineage>
</organism>
<keyword evidence="4" id="KW-1133">Transmembrane helix</keyword>
<dbReference type="Proteomes" id="UP001652445">
    <property type="component" value="Unassembled WGS sequence"/>
</dbReference>
<reference evidence="6 7" key="1">
    <citation type="submission" date="2022-09" db="EMBL/GenBank/DDBJ databases">
        <authorList>
            <person name="Han X.L."/>
            <person name="Wang Q."/>
            <person name="Lu T."/>
        </authorList>
    </citation>
    <scope>NUCLEOTIDE SEQUENCE [LARGE SCALE GENOMIC DNA]</scope>
    <source>
        <strain evidence="6 7">WQ 127069</strain>
    </source>
</reference>
<dbReference type="Gene3D" id="1.10.10.60">
    <property type="entry name" value="Homeodomain-like"/>
    <property type="match status" value="2"/>
</dbReference>
<protein>
    <submittedName>
        <fullName evidence="6">AraC family transcriptional regulator</fullName>
    </submittedName>
</protein>
<dbReference type="InterPro" id="IPR009057">
    <property type="entry name" value="Homeodomain-like_sf"/>
</dbReference>
<gene>
    <name evidence="6" type="ORF">OB236_28615</name>
</gene>
<evidence type="ECO:0000256" key="3">
    <source>
        <dbReference type="ARBA" id="ARBA00023163"/>
    </source>
</evidence>
<keyword evidence="4" id="KW-0812">Transmembrane</keyword>